<accession>A0A8J2LV56</accession>
<keyword evidence="2" id="KW-0378">Hydrolase</keyword>
<keyword evidence="5" id="KW-1185">Reference proteome</keyword>
<feature type="non-terminal residue" evidence="4">
    <location>
        <position position="1"/>
    </location>
</feature>
<keyword evidence="3" id="KW-0326">Glycosidase</keyword>
<gene>
    <name evidence="4" type="ORF">AFUS01_LOCUS39109</name>
</gene>
<proteinExistence type="predicted"/>
<dbReference type="EMBL" id="CAJVCH010550648">
    <property type="protein sequence ID" value="CAG7829235.1"/>
    <property type="molecule type" value="Genomic_DNA"/>
</dbReference>
<dbReference type="OrthoDB" id="272289at2759"/>
<dbReference type="Proteomes" id="UP000708208">
    <property type="component" value="Unassembled WGS sequence"/>
</dbReference>
<evidence type="ECO:0000256" key="3">
    <source>
        <dbReference type="ARBA" id="ARBA00023295"/>
    </source>
</evidence>
<protein>
    <submittedName>
        <fullName evidence="4">Uncharacterized protein</fullName>
    </submittedName>
</protein>
<sequence>FAMDDGNNDNHRMYVIKADDPNNPMGSWGPSIRLYTEDPVDYWMIDGTPMEYHGQLYFIWSGWPDVGVGAPQNLYIALM</sequence>
<comment type="caution">
    <text evidence="4">The sequence shown here is derived from an EMBL/GenBank/DDBJ whole genome shotgun (WGS) entry which is preliminary data.</text>
</comment>
<dbReference type="InterPro" id="IPR006710">
    <property type="entry name" value="Glyco_hydro_43"/>
</dbReference>
<dbReference type="GO" id="GO:0004553">
    <property type="term" value="F:hydrolase activity, hydrolyzing O-glycosyl compounds"/>
    <property type="evidence" value="ECO:0007669"/>
    <property type="project" value="InterPro"/>
</dbReference>
<evidence type="ECO:0000256" key="1">
    <source>
        <dbReference type="ARBA" id="ARBA00022729"/>
    </source>
</evidence>
<reference evidence="4" key="1">
    <citation type="submission" date="2021-06" db="EMBL/GenBank/DDBJ databases">
        <authorList>
            <person name="Hodson N. C."/>
            <person name="Mongue J. A."/>
            <person name="Jaron S. K."/>
        </authorList>
    </citation>
    <scope>NUCLEOTIDE SEQUENCE</scope>
</reference>
<keyword evidence="1" id="KW-0732">Signal</keyword>
<evidence type="ECO:0000313" key="5">
    <source>
        <dbReference type="Proteomes" id="UP000708208"/>
    </source>
</evidence>
<organism evidence="4 5">
    <name type="scientific">Allacma fusca</name>
    <dbReference type="NCBI Taxonomy" id="39272"/>
    <lineage>
        <taxon>Eukaryota</taxon>
        <taxon>Metazoa</taxon>
        <taxon>Ecdysozoa</taxon>
        <taxon>Arthropoda</taxon>
        <taxon>Hexapoda</taxon>
        <taxon>Collembola</taxon>
        <taxon>Symphypleona</taxon>
        <taxon>Sminthuridae</taxon>
        <taxon>Allacma</taxon>
    </lineage>
</organism>
<feature type="non-terminal residue" evidence="4">
    <location>
        <position position="79"/>
    </location>
</feature>
<dbReference type="PANTHER" id="PTHR43817:SF1">
    <property type="entry name" value="HYDROLASE, FAMILY 43, PUTATIVE (AFU_ORTHOLOGUE AFUA_3G01660)-RELATED"/>
    <property type="match status" value="1"/>
</dbReference>
<dbReference type="Pfam" id="PF04616">
    <property type="entry name" value="Glyco_hydro_43"/>
    <property type="match status" value="1"/>
</dbReference>
<dbReference type="AlphaFoldDB" id="A0A8J2LV56"/>
<evidence type="ECO:0000313" key="4">
    <source>
        <dbReference type="EMBL" id="CAG7829235.1"/>
    </source>
</evidence>
<dbReference type="PANTHER" id="PTHR43817">
    <property type="entry name" value="GLYCOSYL HYDROLASE"/>
    <property type="match status" value="1"/>
</dbReference>
<name>A0A8J2LV56_9HEXA</name>
<dbReference type="GO" id="GO:0005975">
    <property type="term" value="P:carbohydrate metabolic process"/>
    <property type="evidence" value="ECO:0007669"/>
    <property type="project" value="InterPro"/>
</dbReference>
<evidence type="ECO:0000256" key="2">
    <source>
        <dbReference type="ARBA" id="ARBA00022801"/>
    </source>
</evidence>